<feature type="compositionally biased region" description="Gly residues" evidence="1">
    <location>
        <begin position="254"/>
        <end position="264"/>
    </location>
</feature>
<sequence length="418" mass="45370">MYITPALVAGCLALQASAFLVPLEVSEAAEQAKSELATLLATTGHTVDLDCPGCPYYGNEDGDEASKDIENKIRLNFNINDKQSLAVNEILVSPLDSSNDATPSIIFAPQIRVEDGRQTDPLQLDYTWEKLAPITFADEADNYIETIKFTILGLQGYPVKVDTVAIDLLHTPEQTIIARIETVPFEETPGAQTCDTDSKWSLCRFRAILIARLQAIMEAAKQRASFATKGWGSQTETTDENKPKGKGCGRKGPGRFGGHPGSHGGPPPGFHGHHGGPPPGFPGFHGGPPPGFRGGPHHGPHGQHGPHPHGHHGHHGHHRFHHFGHMLHQTLRFFVIPALLGVIGGLMASAVGMLVGHCISYLWIRFHRGGVRGNASAQDIRVVEIIIDEEEKDVLISEEAIESPPEYKDVEVSVEEKH</sequence>
<feature type="compositionally biased region" description="Pro residues" evidence="1">
    <location>
        <begin position="276"/>
        <end position="291"/>
    </location>
</feature>
<feature type="domain" description="DUF7728" evidence="4">
    <location>
        <begin position="44"/>
        <end position="183"/>
    </location>
</feature>
<keyword evidence="3" id="KW-0732">Signal</keyword>
<feature type="signal peptide" evidence="3">
    <location>
        <begin position="1"/>
        <end position="18"/>
    </location>
</feature>
<dbReference type="Pfam" id="PF24854">
    <property type="entry name" value="DUF7728"/>
    <property type="match status" value="1"/>
</dbReference>
<proteinExistence type="predicted"/>
<feature type="compositionally biased region" description="Basic residues" evidence="1">
    <location>
        <begin position="295"/>
        <end position="319"/>
    </location>
</feature>
<evidence type="ECO:0000259" key="4">
    <source>
        <dbReference type="Pfam" id="PF24854"/>
    </source>
</evidence>
<evidence type="ECO:0000313" key="5">
    <source>
        <dbReference type="EMBL" id="KAJ9604785.1"/>
    </source>
</evidence>
<dbReference type="AlphaFoldDB" id="A0AA38X0Y5"/>
<dbReference type="EMBL" id="JAPDRK010000018">
    <property type="protein sequence ID" value="KAJ9604785.1"/>
    <property type="molecule type" value="Genomic_DNA"/>
</dbReference>
<organism evidence="5 6">
    <name type="scientific">Cladophialophora chaetospira</name>
    <dbReference type="NCBI Taxonomy" id="386627"/>
    <lineage>
        <taxon>Eukaryota</taxon>
        <taxon>Fungi</taxon>
        <taxon>Dikarya</taxon>
        <taxon>Ascomycota</taxon>
        <taxon>Pezizomycotina</taxon>
        <taxon>Eurotiomycetes</taxon>
        <taxon>Chaetothyriomycetidae</taxon>
        <taxon>Chaetothyriales</taxon>
        <taxon>Herpotrichiellaceae</taxon>
        <taxon>Cladophialophora</taxon>
    </lineage>
</organism>
<feature type="compositionally biased region" description="Basic residues" evidence="1">
    <location>
        <begin position="244"/>
        <end position="253"/>
    </location>
</feature>
<keyword evidence="2" id="KW-1133">Transmembrane helix</keyword>
<dbReference type="InterPro" id="IPR056145">
    <property type="entry name" value="DUF7728"/>
</dbReference>
<keyword evidence="2" id="KW-0472">Membrane</keyword>
<evidence type="ECO:0000256" key="1">
    <source>
        <dbReference type="SAM" id="MobiDB-lite"/>
    </source>
</evidence>
<evidence type="ECO:0000256" key="2">
    <source>
        <dbReference type="SAM" id="Phobius"/>
    </source>
</evidence>
<feature type="transmembrane region" description="Helical" evidence="2">
    <location>
        <begin position="334"/>
        <end position="364"/>
    </location>
</feature>
<name>A0AA38X0Y5_9EURO</name>
<evidence type="ECO:0000313" key="6">
    <source>
        <dbReference type="Proteomes" id="UP001172673"/>
    </source>
</evidence>
<dbReference type="Proteomes" id="UP001172673">
    <property type="component" value="Unassembled WGS sequence"/>
</dbReference>
<keyword evidence="2" id="KW-0812">Transmembrane</keyword>
<accession>A0AA38X0Y5</accession>
<dbReference type="PANTHER" id="PTHR40622">
    <property type="match status" value="1"/>
</dbReference>
<dbReference type="PANTHER" id="PTHR40622:SF1">
    <property type="match status" value="1"/>
</dbReference>
<protein>
    <recommendedName>
        <fullName evidence="4">DUF7728 domain-containing protein</fullName>
    </recommendedName>
</protein>
<feature type="chain" id="PRO_5041448273" description="DUF7728 domain-containing protein" evidence="3">
    <location>
        <begin position="19"/>
        <end position="418"/>
    </location>
</feature>
<feature type="region of interest" description="Disordered" evidence="1">
    <location>
        <begin position="226"/>
        <end position="319"/>
    </location>
</feature>
<reference evidence="5" key="1">
    <citation type="submission" date="2022-10" db="EMBL/GenBank/DDBJ databases">
        <title>Culturing micro-colonial fungi from biological soil crusts in the Mojave desert and describing Neophaeococcomyces mojavensis, and introducing the new genera and species Taxawa tesnikishii.</title>
        <authorList>
            <person name="Kurbessoian T."/>
            <person name="Stajich J.E."/>
        </authorList>
    </citation>
    <scope>NUCLEOTIDE SEQUENCE</scope>
    <source>
        <strain evidence="5">TK_41</strain>
    </source>
</reference>
<gene>
    <name evidence="5" type="ORF">H2200_010900</name>
</gene>
<comment type="caution">
    <text evidence="5">The sequence shown here is derived from an EMBL/GenBank/DDBJ whole genome shotgun (WGS) entry which is preliminary data.</text>
</comment>
<evidence type="ECO:0000256" key="3">
    <source>
        <dbReference type="SAM" id="SignalP"/>
    </source>
</evidence>
<keyword evidence="6" id="KW-1185">Reference proteome</keyword>